<name>A0ABR3Q8A0_9TREE</name>
<dbReference type="Pfam" id="PF00701">
    <property type="entry name" value="DHDPS"/>
    <property type="match status" value="1"/>
</dbReference>
<dbReference type="PANTHER" id="PTHR12128">
    <property type="entry name" value="DIHYDRODIPICOLINATE SYNTHASE"/>
    <property type="match status" value="1"/>
</dbReference>
<dbReference type="InterPro" id="IPR020624">
    <property type="entry name" value="Schiff_base-form_aldolases_CS"/>
</dbReference>
<dbReference type="PROSITE" id="PS00665">
    <property type="entry name" value="DHDPS_1"/>
    <property type="match status" value="1"/>
</dbReference>
<comment type="caution">
    <text evidence="4">The sequence shown here is derived from an EMBL/GenBank/DDBJ whole genome shotgun (WGS) entry which is preliminary data.</text>
</comment>
<protein>
    <recommendedName>
        <fullName evidence="6">4-hydroxy-tetrahydrodipicolinate synthase</fullName>
    </recommendedName>
</protein>
<dbReference type="RefSeq" id="XP_069210907.1">
    <property type="nucleotide sequence ID" value="XM_069350521.1"/>
</dbReference>
<dbReference type="GeneID" id="95982949"/>
<comment type="similarity">
    <text evidence="3">Belongs to the DapA family.</text>
</comment>
<dbReference type="PANTHER" id="PTHR12128:SF66">
    <property type="entry name" value="4-HYDROXY-2-OXOGLUTARATE ALDOLASE, MITOCHONDRIAL"/>
    <property type="match status" value="1"/>
</dbReference>
<sequence length="319" mass="32901">MPLPGGIYVPVVTFFEPTRAQALDLASHERHVERLAAAGVAGIVVMGSTGEAVTLSRAERDELVRSTKATLARAGSPALVIAGTVGAQSTAQAIELSNDAAAAGADYTLTLPPSYYPGVMTDDALAAYYEEVAGATGIPLIVYSFPAASGGINMDADLLARLARHPNIAGVKHTDHDVGKIARVVAATGADFTVLGGATDYLLGTLAYGGRGAITGLGNIAPRACVRAFEAHAAGEHETALRYAAAVATAEGAFVKAQLTGLKWGTVWAGGFAEDAALGRRPLPPCPENMRAWVRAKCEGVLALERELEAEGWKGKGPQ</sequence>
<dbReference type="EMBL" id="JBBXJM010000002">
    <property type="protein sequence ID" value="KAL1410963.1"/>
    <property type="molecule type" value="Genomic_DNA"/>
</dbReference>
<keyword evidence="1 3" id="KW-0456">Lyase</keyword>
<evidence type="ECO:0000256" key="2">
    <source>
        <dbReference type="ARBA" id="ARBA00023270"/>
    </source>
</evidence>
<dbReference type="Proteomes" id="UP001565368">
    <property type="component" value="Unassembled WGS sequence"/>
</dbReference>
<dbReference type="SUPFAM" id="SSF51569">
    <property type="entry name" value="Aldolase"/>
    <property type="match status" value="1"/>
</dbReference>
<evidence type="ECO:0000256" key="1">
    <source>
        <dbReference type="ARBA" id="ARBA00023239"/>
    </source>
</evidence>
<dbReference type="CDD" id="cd00408">
    <property type="entry name" value="DHDPS-like"/>
    <property type="match status" value="1"/>
</dbReference>
<gene>
    <name evidence="4" type="ORF">Q8F55_001906</name>
</gene>
<dbReference type="InterPro" id="IPR013785">
    <property type="entry name" value="Aldolase_TIM"/>
</dbReference>
<proteinExistence type="inferred from homology"/>
<accession>A0ABR3Q8A0</accession>
<keyword evidence="5" id="KW-1185">Reference proteome</keyword>
<dbReference type="PIRSF" id="PIRSF001365">
    <property type="entry name" value="DHDPS"/>
    <property type="match status" value="1"/>
</dbReference>
<dbReference type="SMART" id="SM01130">
    <property type="entry name" value="DHDPS"/>
    <property type="match status" value="1"/>
</dbReference>
<organism evidence="4 5">
    <name type="scientific">Vanrija albida</name>
    <dbReference type="NCBI Taxonomy" id="181172"/>
    <lineage>
        <taxon>Eukaryota</taxon>
        <taxon>Fungi</taxon>
        <taxon>Dikarya</taxon>
        <taxon>Basidiomycota</taxon>
        <taxon>Agaricomycotina</taxon>
        <taxon>Tremellomycetes</taxon>
        <taxon>Trichosporonales</taxon>
        <taxon>Trichosporonaceae</taxon>
        <taxon>Vanrija</taxon>
    </lineage>
</organism>
<evidence type="ECO:0000313" key="4">
    <source>
        <dbReference type="EMBL" id="KAL1410963.1"/>
    </source>
</evidence>
<evidence type="ECO:0008006" key="6">
    <source>
        <dbReference type="Google" id="ProtNLM"/>
    </source>
</evidence>
<dbReference type="InterPro" id="IPR002220">
    <property type="entry name" value="DapA-like"/>
</dbReference>
<keyword evidence="2" id="KW-0704">Schiff base</keyword>
<dbReference type="PRINTS" id="PR00146">
    <property type="entry name" value="DHPICSNTHASE"/>
</dbReference>
<dbReference type="Gene3D" id="3.20.20.70">
    <property type="entry name" value="Aldolase class I"/>
    <property type="match status" value="1"/>
</dbReference>
<evidence type="ECO:0000313" key="5">
    <source>
        <dbReference type="Proteomes" id="UP001565368"/>
    </source>
</evidence>
<evidence type="ECO:0000256" key="3">
    <source>
        <dbReference type="PIRNR" id="PIRNR001365"/>
    </source>
</evidence>
<reference evidence="4 5" key="1">
    <citation type="submission" date="2023-08" db="EMBL/GenBank/DDBJ databases">
        <title>Annotated Genome Sequence of Vanrija albida AlHP1.</title>
        <authorList>
            <person name="Herzog R."/>
        </authorList>
    </citation>
    <scope>NUCLEOTIDE SEQUENCE [LARGE SCALE GENOMIC DNA]</scope>
    <source>
        <strain evidence="4 5">AlHP1</strain>
    </source>
</reference>